<reference evidence="1 2" key="1">
    <citation type="journal article" date="2016" name="PLoS Biol.">
        <title>Horizontal DNA Transfer Mechanisms of Bacteria as Weapons of Intragenomic Conflict.</title>
        <authorList>
            <person name="Croucher N.J."/>
            <person name="Mostowy R."/>
            <person name="Wymant C."/>
            <person name="Turner P."/>
            <person name="Bentley S.D."/>
            <person name="Fraser C."/>
        </authorList>
    </citation>
    <scope>NUCLEOTIDE SEQUENCE [LARGE SCALE GENOMIC DNA]</scope>
</reference>
<dbReference type="Proteomes" id="UP000203153">
    <property type="component" value="Segment"/>
</dbReference>
<dbReference type="GeneID" id="30307841"/>
<organism evidence="1 2">
    <name type="scientific">Streptococcus phage phiARI0131-1</name>
    <dbReference type="NCBI Taxonomy" id="1701813"/>
    <lineage>
        <taxon>Viruses</taxon>
        <taxon>Duplodnaviria</taxon>
        <taxon>Heunggongvirae</taxon>
        <taxon>Uroviricota</taxon>
        <taxon>Caudoviricetes</taxon>
        <taxon>Ferrettivirinae</taxon>
        <taxon>Spinunavirus</taxon>
        <taxon>Spinunavirus ARI01311</taxon>
    </lineage>
</organism>
<sequence length="281" mass="30192">MTAGQTKLATMVNPEVMADMVSAKLPKLIKFTPLAYVETALQGQPGNTLTVPAWEYAGDATEVGEGQAISPDQLTTKKTTMTIKKAAKGYEITDEALLSGLGDPLGQATYQLGLAIANKIDDDLVAVAKTATQHITETPTTLAAIDKALEIFEDEEDAQYVAIINPKDAIKLKTDVAKEWTKGSELGADMVVSGTFGEVAGVQIVRSKKVDEGKGFIVKVSPSQTQTDDANKYGAFVIMLKRDVAIETDRDILKKTTVITGDEHYGVYLYDPTRVVKFGEG</sequence>
<dbReference type="KEGG" id="vg:30307841"/>
<dbReference type="SUPFAM" id="SSF56563">
    <property type="entry name" value="Major capsid protein gp5"/>
    <property type="match status" value="1"/>
</dbReference>
<evidence type="ECO:0000313" key="1">
    <source>
        <dbReference type="EMBL" id="ALA47335.1"/>
    </source>
</evidence>
<accession>A0A141E0S6</accession>
<keyword evidence="2" id="KW-1185">Reference proteome</keyword>
<proteinExistence type="predicted"/>
<dbReference type="Pfam" id="PF25209">
    <property type="entry name" value="Phage_capsid_4"/>
    <property type="match status" value="1"/>
</dbReference>
<dbReference type="RefSeq" id="YP_009320690.1">
    <property type="nucleotide sequence ID" value="NC_031901.1"/>
</dbReference>
<name>A0A141E0S6_9CAUD</name>
<dbReference type="OrthoDB" id="7082at10239"/>
<dbReference type="NCBIfam" id="TIGR04387">
    <property type="entry name" value="capsid_maj_N4"/>
    <property type="match status" value="1"/>
</dbReference>
<protein>
    <submittedName>
        <fullName evidence="1">Uncharacterized protein</fullName>
    </submittedName>
</protein>
<evidence type="ECO:0000313" key="2">
    <source>
        <dbReference type="Proteomes" id="UP000203153"/>
    </source>
</evidence>
<gene>
    <name evidence="1" type="ORF">phiARI0131-1_19</name>
</gene>
<dbReference type="EMBL" id="KT337341">
    <property type="protein sequence ID" value="ALA47335.1"/>
    <property type="molecule type" value="Genomic_DNA"/>
</dbReference>